<name>A0A6C0JJC8_9ZZZZ</name>
<feature type="transmembrane region" description="Helical" evidence="1">
    <location>
        <begin position="91"/>
        <end position="110"/>
    </location>
</feature>
<evidence type="ECO:0000313" key="2">
    <source>
        <dbReference type="EMBL" id="QHU05905.1"/>
    </source>
</evidence>
<feature type="transmembrane region" description="Helical" evidence="1">
    <location>
        <begin position="54"/>
        <end position="79"/>
    </location>
</feature>
<accession>A0A6C0JJC8</accession>
<reference evidence="2" key="1">
    <citation type="journal article" date="2020" name="Nature">
        <title>Giant virus diversity and host interactions through global metagenomics.</title>
        <authorList>
            <person name="Schulz F."/>
            <person name="Roux S."/>
            <person name="Paez-Espino D."/>
            <person name="Jungbluth S."/>
            <person name="Walsh D.A."/>
            <person name="Denef V.J."/>
            <person name="McMahon K.D."/>
            <person name="Konstantinidis K.T."/>
            <person name="Eloe-Fadrosh E.A."/>
            <person name="Kyrpides N.C."/>
            <person name="Woyke T."/>
        </authorList>
    </citation>
    <scope>NUCLEOTIDE SEQUENCE</scope>
    <source>
        <strain evidence="2">GVMAG-M-3300027736-24</strain>
    </source>
</reference>
<keyword evidence="1" id="KW-1133">Transmembrane helix</keyword>
<dbReference type="EMBL" id="MN740425">
    <property type="protein sequence ID" value="QHU05905.1"/>
    <property type="molecule type" value="Genomic_DNA"/>
</dbReference>
<dbReference type="AlphaFoldDB" id="A0A6C0JJC8"/>
<keyword evidence="1" id="KW-0812">Transmembrane</keyword>
<evidence type="ECO:0008006" key="3">
    <source>
        <dbReference type="Google" id="ProtNLM"/>
    </source>
</evidence>
<protein>
    <recommendedName>
        <fullName evidence="3">SMODS and SLOG-associating 2TM effector domain-containing protein</fullName>
    </recommendedName>
</protein>
<dbReference type="NCBIfam" id="NF033632">
    <property type="entry name" value="SLATT_4"/>
    <property type="match status" value="1"/>
</dbReference>
<proteinExistence type="predicted"/>
<organism evidence="2">
    <name type="scientific">viral metagenome</name>
    <dbReference type="NCBI Taxonomy" id="1070528"/>
    <lineage>
        <taxon>unclassified sequences</taxon>
        <taxon>metagenomes</taxon>
        <taxon>organismal metagenomes</taxon>
    </lineage>
</organism>
<keyword evidence="1" id="KW-0472">Membrane</keyword>
<sequence length="245" mass="28216">MNLENNEFNTEKENKEEKSNVYWNQDIEKIVHEIGEKSKSYKIMHIKEAKSISFIYDLLMYSGIILGPIAGLLSAIGSILSPDTSPSTLPIISGCVAFFSGIVVAITKYGKFEEKNSHHKMAASKYTSLESNIRRQLILYRDNRQNAEKYLEWIGNSFDDLFSASPLISDRIYDEYIKIARKKGLLVPDDYVININNHKINESIREIQNVSSLKKDEVLNNISHFPDINKFSDNMMSYELQRMMK</sequence>
<evidence type="ECO:0000256" key="1">
    <source>
        <dbReference type="SAM" id="Phobius"/>
    </source>
</evidence>